<keyword evidence="3" id="KW-0378">Hydrolase</keyword>
<evidence type="ECO:0000256" key="2">
    <source>
        <dbReference type="HAMAP-Rule" id="MF_00048"/>
    </source>
</evidence>
<comment type="similarity">
    <text evidence="1 2">Belongs to the UPF0102 family.</text>
</comment>
<keyword evidence="3" id="KW-0255">Endonuclease</keyword>
<dbReference type="NCBIfam" id="TIGR00252">
    <property type="entry name" value="YraN family protein"/>
    <property type="match status" value="1"/>
</dbReference>
<dbReference type="InterPro" id="IPR011335">
    <property type="entry name" value="Restrct_endonuc-II-like"/>
</dbReference>
<dbReference type="InterPro" id="IPR003509">
    <property type="entry name" value="UPF0102_YraN-like"/>
</dbReference>
<dbReference type="GO" id="GO:0003676">
    <property type="term" value="F:nucleic acid binding"/>
    <property type="evidence" value="ECO:0007669"/>
    <property type="project" value="InterPro"/>
</dbReference>
<dbReference type="Pfam" id="PF02021">
    <property type="entry name" value="UPF0102"/>
    <property type="match status" value="1"/>
</dbReference>
<dbReference type="CDD" id="cd20736">
    <property type="entry name" value="PoNe_Nuclease"/>
    <property type="match status" value="1"/>
</dbReference>
<organism evidence="3 4">
    <name type="scientific">Candidatus Berkelbacteria bacterium Licking1014_85</name>
    <dbReference type="NCBI Taxonomy" id="2017148"/>
    <lineage>
        <taxon>Bacteria</taxon>
        <taxon>Candidatus Berkelbacteria</taxon>
    </lineage>
</organism>
<gene>
    <name evidence="3" type="ORF">CEN91_290</name>
</gene>
<dbReference type="EMBL" id="VMGI01000034">
    <property type="protein sequence ID" value="TSC93154.1"/>
    <property type="molecule type" value="Genomic_DNA"/>
</dbReference>
<name>A0A554LJY3_9BACT</name>
<dbReference type="HAMAP" id="MF_00048">
    <property type="entry name" value="UPF0102"/>
    <property type="match status" value="1"/>
</dbReference>
<dbReference type="PANTHER" id="PTHR34039">
    <property type="entry name" value="UPF0102 PROTEIN YRAN"/>
    <property type="match status" value="1"/>
</dbReference>
<dbReference type="SUPFAM" id="SSF52980">
    <property type="entry name" value="Restriction endonuclease-like"/>
    <property type="match status" value="1"/>
</dbReference>
<dbReference type="Proteomes" id="UP000315589">
    <property type="component" value="Unassembled WGS sequence"/>
</dbReference>
<reference evidence="3 4" key="1">
    <citation type="submission" date="2017-07" db="EMBL/GenBank/DDBJ databases">
        <title>Mechanisms for carbon and nitrogen cycling indicate functional differentiation within the Candidate Phyla Radiation.</title>
        <authorList>
            <person name="Danczak R.E."/>
            <person name="Johnston M.D."/>
            <person name="Kenah C."/>
            <person name="Slattery M."/>
            <person name="Wrighton K.C."/>
            <person name="Wilkins M.J."/>
        </authorList>
    </citation>
    <scope>NUCLEOTIDE SEQUENCE [LARGE SCALE GENOMIC DNA]</scope>
    <source>
        <strain evidence="3">Licking1014_85</strain>
    </source>
</reference>
<dbReference type="Gene3D" id="3.40.1350.10">
    <property type="match status" value="1"/>
</dbReference>
<evidence type="ECO:0000256" key="1">
    <source>
        <dbReference type="ARBA" id="ARBA00006738"/>
    </source>
</evidence>
<dbReference type="GO" id="GO:0004519">
    <property type="term" value="F:endonuclease activity"/>
    <property type="evidence" value="ECO:0007669"/>
    <property type="project" value="UniProtKB-KW"/>
</dbReference>
<sequence>MTFFRKRLGRIGEDLACQHLQNNGYQILQRNYSNKIGEIDIISKKGDCLVFVEVKTKTQDEFGSPLEMIDLKKQRKLIKCIQYYFVENELNEDNVDCRIDAISVEVDYNGKLIHLEHIENAVER</sequence>
<dbReference type="InterPro" id="IPR011856">
    <property type="entry name" value="tRNA_endonuc-like_dom_sf"/>
</dbReference>
<dbReference type="AlphaFoldDB" id="A0A554LJY3"/>
<accession>A0A554LJY3</accession>
<evidence type="ECO:0000313" key="4">
    <source>
        <dbReference type="Proteomes" id="UP000315589"/>
    </source>
</evidence>
<proteinExistence type="inferred from homology"/>
<dbReference type="NCBIfam" id="NF009150">
    <property type="entry name" value="PRK12497.1-3"/>
    <property type="match status" value="1"/>
</dbReference>
<keyword evidence="3" id="KW-0540">Nuclease</keyword>
<evidence type="ECO:0000313" key="3">
    <source>
        <dbReference type="EMBL" id="TSC93154.1"/>
    </source>
</evidence>
<protein>
    <recommendedName>
        <fullName evidence="2">UPF0102 protein CEN91_290</fullName>
    </recommendedName>
</protein>
<dbReference type="PANTHER" id="PTHR34039:SF1">
    <property type="entry name" value="UPF0102 PROTEIN YRAN"/>
    <property type="match status" value="1"/>
</dbReference>
<comment type="caution">
    <text evidence="3">The sequence shown here is derived from an EMBL/GenBank/DDBJ whole genome shotgun (WGS) entry which is preliminary data.</text>
</comment>